<evidence type="ECO:0008006" key="3">
    <source>
        <dbReference type="Google" id="ProtNLM"/>
    </source>
</evidence>
<organism evidence="1 2">
    <name type="scientific">Streptomyces brasiliensis</name>
    <dbReference type="NCBI Taxonomy" id="1954"/>
    <lineage>
        <taxon>Bacteria</taxon>
        <taxon>Bacillati</taxon>
        <taxon>Actinomycetota</taxon>
        <taxon>Actinomycetes</taxon>
        <taxon>Kitasatosporales</taxon>
        <taxon>Streptomycetaceae</taxon>
        <taxon>Streptomyces</taxon>
    </lineage>
</organism>
<dbReference type="Gene3D" id="3.40.50.720">
    <property type="entry name" value="NAD(P)-binding Rossmann-like Domain"/>
    <property type="match status" value="1"/>
</dbReference>
<dbReference type="Proteomes" id="UP000657574">
    <property type="component" value="Unassembled WGS sequence"/>
</dbReference>
<protein>
    <recommendedName>
        <fullName evidence="3">NmrA family transcriptional regulator</fullName>
    </recommendedName>
</protein>
<dbReference type="AlphaFoldDB" id="A0A917P0S8"/>
<reference evidence="1" key="1">
    <citation type="journal article" date="2014" name="Int. J. Syst. Evol. Microbiol.">
        <title>Complete genome sequence of Corynebacterium casei LMG S-19264T (=DSM 44701T), isolated from a smear-ripened cheese.</title>
        <authorList>
            <consortium name="US DOE Joint Genome Institute (JGI-PGF)"/>
            <person name="Walter F."/>
            <person name="Albersmeier A."/>
            <person name="Kalinowski J."/>
            <person name="Ruckert C."/>
        </authorList>
    </citation>
    <scope>NUCLEOTIDE SEQUENCE</scope>
    <source>
        <strain evidence="1">JCM 3086</strain>
    </source>
</reference>
<keyword evidence="2" id="KW-1185">Reference proteome</keyword>
<comment type="caution">
    <text evidence="1">The sequence shown here is derived from an EMBL/GenBank/DDBJ whole genome shotgun (WGS) entry which is preliminary data.</text>
</comment>
<gene>
    <name evidence="1" type="ORF">GCM10010121_069770</name>
</gene>
<reference evidence="1" key="2">
    <citation type="submission" date="2020-09" db="EMBL/GenBank/DDBJ databases">
        <authorList>
            <person name="Sun Q."/>
            <person name="Ohkuma M."/>
        </authorList>
    </citation>
    <scope>NUCLEOTIDE SEQUENCE</scope>
    <source>
        <strain evidence="1">JCM 3086</strain>
    </source>
</reference>
<sequence>MTSGACPVLERNPVPGKGLQLLAELPLDRAVGAWLTGIPYSIVHATQFFEFTKGLADEATDRDVVRLIPVKIQPIFSGDVARAVGRTAVGEPLNGTEVGGPEVFTLPELVRTALAARNDPRTVVENPDGTYWGAKIQKDTLLPGPGAALGEVHFKDWLAQQR</sequence>
<accession>A0A917P0S8</accession>
<proteinExistence type="predicted"/>
<name>A0A917P0S8_9ACTN</name>
<dbReference type="EMBL" id="BMQA01000035">
    <property type="protein sequence ID" value="GGJ48683.1"/>
    <property type="molecule type" value="Genomic_DNA"/>
</dbReference>
<evidence type="ECO:0000313" key="2">
    <source>
        <dbReference type="Proteomes" id="UP000657574"/>
    </source>
</evidence>
<evidence type="ECO:0000313" key="1">
    <source>
        <dbReference type="EMBL" id="GGJ48683.1"/>
    </source>
</evidence>